<sequence length="436" mass="48407">MRTGPGRQSPTCRASRRFLPTLACVMLAGCVTPQSRPDAQSPSPTQDTTPTASPPSADSGAAADALRRLSLFRPLEGGINTPLTHIQIHGYVMVDAAAYSSRGLGDTQFSLRRADINFQRQLWRDWLFYADTQLVDGRLELKDIYLRKQTPYFGVVTIGNQQEPFGLEQYGSFRNTTFLERATTSALAPSRSIGITSSDFHGPWIWSYGFFTAGGKDEGRQQRGLALTGRLAYMLQTERGPYHLAINYSTRRYGPDNDQRFDSAPEVALNSGDHFLDTGNITGSNRVQRYGLEAAHVSGPFSWQSEYMEAHLQRDNGLPTLRFQGWYAFASWMLTGESRNYRESNATFGQVVPQVAWNGHGGGALELAVRLSRTNLNDHDVRGGQETNLTLGVNWYLDKSLRLSANVVHAVDLSKPGNPYDGKHPSALVGRLQYQF</sequence>
<reference evidence="2 3" key="1">
    <citation type="submission" date="2018-07" db="EMBL/GenBank/DDBJ databases">
        <title>Dyella solisilvae sp. nov., isolated from the pine and broad-leaved mixed forest soil.</title>
        <authorList>
            <person name="Gao Z."/>
            <person name="Qiu L."/>
        </authorList>
    </citation>
    <scope>NUCLEOTIDE SEQUENCE [LARGE SCALE GENOMIC DNA]</scope>
    <source>
        <strain evidence="2 3">DHG54</strain>
    </source>
</reference>
<proteinExistence type="predicted"/>
<dbReference type="InterPro" id="IPR023614">
    <property type="entry name" value="Porin_dom_sf"/>
</dbReference>
<dbReference type="Gene3D" id="2.40.160.10">
    <property type="entry name" value="Porin"/>
    <property type="match status" value="1"/>
</dbReference>
<dbReference type="EMBL" id="QQSY01000001">
    <property type="protein sequence ID" value="RDI99444.1"/>
    <property type="molecule type" value="Genomic_DNA"/>
</dbReference>
<dbReference type="InterPro" id="IPR010870">
    <property type="entry name" value="Porin_O/P"/>
</dbReference>
<accession>A0A370K9W8</accession>
<dbReference type="Pfam" id="PF07396">
    <property type="entry name" value="Porin_O_P"/>
    <property type="match status" value="1"/>
</dbReference>
<evidence type="ECO:0000313" key="3">
    <source>
        <dbReference type="Proteomes" id="UP000254711"/>
    </source>
</evidence>
<dbReference type="Proteomes" id="UP000254711">
    <property type="component" value="Unassembled WGS sequence"/>
</dbReference>
<organism evidence="2 3">
    <name type="scientific">Dyella solisilvae</name>
    <dbReference type="NCBI Taxonomy" id="1920168"/>
    <lineage>
        <taxon>Bacteria</taxon>
        <taxon>Pseudomonadati</taxon>
        <taxon>Pseudomonadota</taxon>
        <taxon>Gammaproteobacteria</taxon>
        <taxon>Lysobacterales</taxon>
        <taxon>Rhodanobacteraceae</taxon>
        <taxon>Dyella</taxon>
    </lineage>
</organism>
<dbReference type="PROSITE" id="PS51257">
    <property type="entry name" value="PROKAR_LIPOPROTEIN"/>
    <property type="match status" value="1"/>
</dbReference>
<name>A0A370K9W8_9GAMM</name>
<gene>
    <name evidence="2" type="ORF">DVT68_00855</name>
</gene>
<evidence type="ECO:0008006" key="4">
    <source>
        <dbReference type="Google" id="ProtNLM"/>
    </source>
</evidence>
<dbReference type="SUPFAM" id="SSF56935">
    <property type="entry name" value="Porins"/>
    <property type="match status" value="1"/>
</dbReference>
<protein>
    <recommendedName>
        <fullName evidence="4">Porin</fullName>
    </recommendedName>
</protein>
<feature type="region of interest" description="Disordered" evidence="1">
    <location>
        <begin position="33"/>
        <end position="60"/>
    </location>
</feature>
<dbReference type="AlphaFoldDB" id="A0A370K9W8"/>
<evidence type="ECO:0000313" key="2">
    <source>
        <dbReference type="EMBL" id="RDI99444.1"/>
    </source>
</evidence>
<evidence type="ECO:0000256" key="1">
    <source>
        <dbReference type="SAM" id="MobiDB-lite"/>
    </source>
</evidence>
<keyword evidence="3" id="KW-1185">Reference proteome</keyword>
<feature type="compositionally biased region" description="Low complexity" evidence="1">
    <location>
        <begin position="39"/>
        <end position="60"/>
    </location>
</feature>
<comment type="caution">
    <text evidence="2">The sequence shown here is derived from an EMBL/GenBank/DDBJ whole genome shotgun (WGS) entry which is preliminary data.</text>
</comment>